<protein>
    <recommendedName>
        <fullName evidence="4">methanethiol S-methyltransferase</fullName>
        <ecNumber evidence="4">2.1.1.334</ecNumber>
    </recommendedName>
</protein>
<evidence type="ECO:0000256" key="10">
    <source>
        <dbReference type="ARBA" id="ARBA00023136"/>
    </source>
</evidence>
<comment type="similarity">
    <text evidence="3">Belongs to the nurim family.</text>
</comment>
<evidence type="ECO:0000256" key="3">
    <source>
        <dbReference type="ARBA" id="ARBA00010631"/>
    </source>
</evidence>
<dbReference type="RefSeq" id="WP_095029844.1">
    <property type="nucleotide sequence ID" value="NZ_NQKL01000011.1"/>
</dbReference>
<name>A0A266LS55_PSEFR</name>
<accession>A0A266LS55</accession>
<sequence length="262" mass="29778">MHTKIELIPRSTSRTTKLAALLYSLFSYVFFLLTFVYLMGFLGNVVVPKSIDSGPGLAWPWALVVDVLLITVFALQHSIMARKSFKRRWCRVIPPVIERATYVLASSVVLALMCWLWQPIDISVWSVQSPVLAGVLTAVYWLGWGLLLVATFLLSHFELFGVKQPLDKLRLPKPVNNVFRTPALYKVVRHPMYLGFLIAFWVTPEMSVGHLVFALTSTIYILIGTQLEEKDLVELFGDKYRDYQKSVGMLLPNLRRKSGSGR</sequence>
<dbReference type="GO" id="GO:0032259">
    <property type="term" value="P:methylation"/>
    <property type="evidence" value="ECO:0007669"/>
    <property type="project" value="UniProtKB-KW"/>
</dbReference>
<evidence type="ECO:0000313" key="13">
    <source>
        <dbReference type="EMBL" id="OZY40881.1"/>
    </source>
</evidence>
<keyword evidence="5" id="KW-0489">Methyltransferase</keyword>
<dbReference type="Proteomes" id="UP000216113">
    <property type="component" value="Unassembled WGS sequence"/>
</dbReference>
<evidence type="ECO:0000256" key="9">
    <source>
        <dbReference type="ARBA" id="ARBA00022989"/>
    </source>
</evidence>
<comment type="caution">
    <text evidence="13">The sequence shown here is derived from an EMBL/GenBank/DDBJ whole genome shotgun (WGS) entry which is preliminary data.</text>
</comment>
<dbReference type="GO" id="GO:0016020">
    <property type="term" value="C:membrane"/>
    <property type="evidence" value="ECO:0007669"/>
    <property type="project" value="UniProtKB-SubCell"/>
</dbReference>
<dbReference type="Gene3D" id="1.20.120.1630">
    <property type="match status" value="1"/>
</dbReference>
<evidence type="ECO:0000313" key="14">
    <source>
        <dbReference type="Proteomes" id="UP000216113"/>
    </source>
</evidence>
<keyword evidence="6" id="KW-0808">Transferase</keyword>
<evidence type="ECO:0000256" key="6">
    <source>
        <dbReference type="ARBA" id="ARBA00022679"/>
    </source>
</evidence>
<feature type="transmembrane region" description="Helical" evidence="12">
    <location>
        <begin position="58"/>
        <end position="79"/>
    </location>
</feature>
<reference evidence="13 14" key="1">
    <citation type="submission" date="2017-08" db="EMBL/GenBank/DDBJ databases">
        <title>Genomic and metabolic characterisation of spoilage-associated Pseudomonas species.</title>
        <authorList>
            <person name="Stanborough T."/>
            <person name="Fegan N."/>
            <person name="Powell S.M."/>
            <person name="Singh T."/>
            <person name="Tamplin M.L."/>
            <person name="Chandry P.S."/>
        </authorList>
    </citation>
    <scope>NUCLEOTIDE SEQUENCE [LARGE SCALE GENOMIC DNA]</scope>
    <source>
        <strain evidence="13 14">F1820</strain>
    </source>
</reference>
<dbReference type="PANTHER" id="PTHR31040:SF1">
    <property type="entry name" value="NURIM"/>
    <property type="match status" value="1"/>
</dbReference>
<keyword evidence="8 12" id="KW-0812">Transmembrane</keyword>
<keyword evidence="10 12" id="KW-0472">Membrane</keyword>
<comment type="subcellular location">
    <subcellularLocation>
        <location evidence="2">Membrane</location>
        <topology evidence="2">Multi-pass membrane protein</topology>
    </subcellularLocation>
</comment>
<comment type="catalytic activity">
    <reaction evidence="11">
        <text>methanethiol + S-adenosyl-L-methionine = dimethyl sulfide + S-adenosyl-L-homocysteine + H(+)</text>
        <dbReference type="Rhea" id="RHEA:50428"/>
        <dbReference type="ChEBI" id="CHEBI:15378"/>
        <dbReference type="ChEBI" id="CHEBI:16007"/>
        <dbReference type="ChEBI" id="CHEBI:17437"/>
        <dbReference type="ChEBI" id="CHEBI:57856"/>
        <dbReference type="ChEBI" id="CHEBI:59789"/>
        <dbReference type="EC" id="2.1.1.334"/>
    </reaction>
</comment>
<gene>
    <name evidence="13" type="ORF">CJF43_14820</name>
</gene>
<evidence type="ECO:0000256" key="2">
    <source>
        <dbReference type="ARBA" id="ARBA00004141"/>
    </source>
</evidence>
<dbReference type="NCBIfam" id="NF045656">
    <property type="entry name" value="MeththiolMtaseMddA"/>
    <property type="match status" value="1"/>
</dbReference>
<dbReference type="EC" id="2.1.1.334" evidence="4"/>
<evidence type="ECO:0000256" key="4">
    <source>
        <dbReference type="ARBA" id="ARBA00012149"/>
    </source>
</evidence>
<dbReference type="GO" id="GO:0008168">
    <property type="term" value="F:methyltransferase activity"/>
    <property type="evidence" value="ECO:0007669"/>
    <property type="project" value="UniProtKB-KW"/>
</dbReference>
<dbReference type="AlphaFoldDB" id="A0A266LS55"/>
<proteinExistence type="inferred from homology"/>
<evidence type="ECO:0000256" key="11">
    <source>
        <dbReference type="ARBA" id="ARBA00048134"/>
    </source>
</evidence>
<dbReference type="EMBL" id="NQKL01000011">
    <property type="protein sequence ID" value="OZY40881.1"/>
    <property type="molecule type" value="Genomic_DNA"/>
</dbReference>
<keyword evidence="9 12" id="KW-1133">Transmembrane helix</keyword>
<evidence type="ECO:0000256" key="1">
    <source>
        <dbReference type="ARBA" id="ARBA00002096"/>
    </source>
</evidence>
<feature type="transmembrane region" description="Helical" evidence="12">
    <location>
        <begin position="100"/>
        <end position="118"/>
    </location>
</feature>
<evidence type="ECO:0000256" key="8">
    <source>
        <dbReference type="ARBA" id="ARBA00022692"/>
    </source>
</evidence>
<dbReference type="InterPro" id="IPR054700">
    <property type="entry name" value="MddA"/>
</dbReference>
<evidence type="ECO:0000256" key="12">
    <source>
        <dbReference type="SAM" id="Phobius"/>
    </source>
</evidence>
<feature type="transmembrane region" description="Helical" evidence="12">
    <location>
        <begin position="138"/>
        <end position="162"/>
    </location>
</feature>
<dbReference type="PANTHER" id="PTHR31040">
    <property type="entry name" value="NURIM"/>
    <property type="match status" value="1"/>
</dbReference>
<comment type="function">
    <text evidence="1">Catalyzes the methylation of methanethiol (MeSH) to yield dimethylsulphide (DMS).</text>
</comment>
<dbReference type="InterPro" id="IPR033580">
    <property type="entry name" value="Nurim-like"/>
</dbReference>
<feature type="transmembrane region" description="Helical" evidence="12">
    <location>
        <begin position="20"/>
        <end position="38"/>
    </location>
</feature>
<keyword evidence="7" id="KW-0949">S-adenosyl-L-methionine</keyword>
<evidence type="ECO:0000256" key="5">
    <source>
        <dbReference type="ARBA" id="ARBA00022603"/>
    </source>
</evidence>
<evidence type="ECO:0000256" key="7">
    <source>
        <dbReference type="ARBA" id="ARBA00022691"/>
    </source>
</evidence>
<organism evidence="13 14">
    <name type="scientific">Pseudomonas fragi</name>
    <dbReference type="NCBI Taxonomy" id="296"/>
    <lineage>
        <taxon>Bacteria</taxon>
        <taxon>Pseudomonadati</taxon>
        <taxon>Pseudomonadota</taxon>
        <taxon>Gammaproteobacteria</taxon>
        <taxon>Pseudomonadales</taxon>
        <taxon>Pseudomonadaceae</taxon>
        <taxon>Pseudomonas</taxon>
    </lineage>
</organism>